<dbReference type="Gene3D" id="3.50.50.100">
    <property type="match status" value="1"/>
</dbReference>
<dbReference type="EMBL" id="QBMN01000115">
    <property type="protein sequence ID" value="PZO37796.1"/>
    <property type="molecule type" value="Genomic_DNA"/>
</dbReference>
<dbReference type="InterPro" id="IPR051169">
    <property type="entry name" value="NADH-Q_oxidoreductase"/>
</dbReference>
<dbReference type="GO" id="GO:0019646">
    <property type="term" value="P:aerobic electron transport chain"/>
    <property type="evidence" value="ECO:0007669"/>
    <property type="project" value="TreeGrafter"/>
</dbReference>
<sequence>MFSKRSSPVAPAPAPSPGAVRVCILGGGFGGLYCALSLHQRLKKSAQVHITLVEPRDRFNFTPLLYELLTRELAPWEIAPAYQDLLKHTAVDLRQDWAEHIDLAQQTVTLRHGEPLTYDYLVVALGSQMRPPATPGSQTHALPFNTLADAEQLERRLADLDHLPKVQVVVAGAGPSGVELACKLSDRLGSRGQITVVDRRGEILRSYPQPIQRAAARALAQRGVEVYLDAAIEAVDASGLTFGYEGQTRRCQANLTLWTVGTVPRSWLGSAELKPTPFGQCPVRPTLQLADHHNVFVLGDMAAMPAPGRGSQSDPFRNRAPTTAQAAYQAGPAVASNVLALIANRPLKPFVYNHLGDMLTLGQGEAVVCGFGLCITGRLGGFSRRWAYWLRLPTHAHRWRVMRHWLGFK</sequence>
<keyword evidence="3" id="KW-0285">Flavoprotein</keyword>
<proteinExistence type="inferred from homology"/>
<comment type="cofactor">
    <cofactor evidence="1">
        <name>FAD</name>
        <dbReference type="ChEBI" id="CHEBI:57692"/>
    </cofactor>
</comment>
<dbReference type="GO" id="GO:0003955">
    <property type="term" value="F:NAD(P)H dehydrogenase (quinone) activity"/>
    <property type="evidence" value="ECO:0007669"/>
    <property type="project" value="TreeGrafter"/>
</dbReference>
<evidence type="ECO:0000256" key="1">
    <source>
        <dbReference type="ARBA" id="ARBA00001974"/>
    </source>
</evidence>
<accession>A0A2W4VZT4</accession>
<evidence type="ECO:0000313" key="8">
    <source>
        <dbReference type="Proteomes" id="UP000249081"/>
    </source>
</evidence>
<name>A0A2W4VZT4_9CYAN</name>
<dbReference type="Pfam" id="PF07992">
    <property type="entry name" value="Pyr_redox_2"/>
    <property type="match status" value="1"/>
</dbReference>
<dbReference type="PANTHER" id="PTHR42913">
    <property type="entry name" value="APOPTOSIS-INDUCING FACTOR 1"/>
    <property type="match status" value="1"/>
</dbReference>
<evidence type="ECO:0000256" key="3">
    <source>
        <dbReference type="ARBA" id="ARBA00022630"/>
    </source>
</evidence>
<keyword evidence="4" id="KW-0274">FAD</keyword>
<keyword evidence="5" id="KW-0560">Oxidoreductase</keyword>
<dbReference type="InterPro" id="IPR036188">
    <property type="entry name" value="FAD/NAD-bd_sf"/>
</dbReference>
<evidence type="ECO:0000256" key="4">
    <source>
        <dbReference type="ARBA" id="ARBA00022827"/>
    </source>
</evidence>
<dbReference type="AlphaFoldDB" id="A0A2W4VZT4"/>
<dbReference type="PANTHER" id="PTHR42913:SF4">
    <property type="entry name" value="ALTERNATIVE NAD(P)H-UBIQUINONE OXIDOREDUCTASE C1, CHLOROPLASTIC_MITOCHONDRIAL"/>
    <property type="match status" value="1"/>
</dbReference>
<comment type="similarity">
    <text evidence="2">Belongs to the NADH dehydrogenase family.</text>
</comment>
<dbReference type="InterPro" id="IPR023753">
    <property type="entry name" value="FAD/NAD-binding_dom"/>
</dbReference>
<evidence type="ECO:0000259" key="6">
    <source>
        <dbReference type="Pfam" id="PF07992"/>
    </source>
</evidence>
<dbReference type="SUPFAM" id="SSF51905">
    <property type="entry name" value="FAD/NAD(P)-binding domain"/>
    <property type="match status" value="1"/>
</dbReference>
<dbReference type="Proteomes" id="UP000249081">
    <property type="component" value="Unassembled WGS sequence"/>
</dbReference>
<feature type="domain" description="FAD/NAD(P)-binding" evidence="6">
    <location>
        <begin position="21"/>
        <end position="331"/>
    </location>
</feature>
<dbReference type="PRINTS" id="PR00368">
    <property type="entry name" value="FADPNR"/>
</dbReference>
<evidence type="ECO:0000313" key="7">
    <source>
        <dbReference type="EMBL" id="PZO37796.1"/>
    </source>
</evidence>
<evidence type="ECO:0000256" key="2">
    <source>
        <dbReference type="ARBA" id="ARBA00005272"/>
    </source>
</evidence>
<organism evidence="7 8">
    <name type="scientific">Shackletoniella antarctica</name>
    <dbReference type="NCBI Taxonomy" id="268115"/>
    <lineage>
        <taxon>Bacteria</taxon>
        <taxon>Bacillati</taxon>
        <taxon>Cyanobacteriota</taxon>
        <taxon>Cyanophyceae</taxon>
        <taxon>Oculatellales</taxon>
        <taxon>Oculatellaceae</taxon>
        <taxon>Shackletoniella</taxon>
    </lineage>
</organism>
<reference evidence="8" key="1">
    <citation type="submission" date="2018-04" db="EMBL/GenBank/DDBJ databases">
        <authorList>
            <person name="Cornet L."/>
        </authorList>
    </citation>
    <scope>NUCLEOTIDE SEQUENCE [LARGE SCALE GENOMIC DNA]</scope>
</reference>
<comment type="caution">
    <text evidence="7">The sequence shown here is derived from an EMBL/GenBank/DDBJ whole genome shotgun (WGS) entry which is preliminary data.</text>
</comment>
<gene>
    <name evidence="7" type="ORF">DCF17_15455</name>
</gene>
<evidence type="ECO:0000256" key="5">
    <source>
        <dbReference type="ARBA" id="ARBA00023002"/>
    </source>
</evidence>
<protein>
    <submittedName>
        <fullName evidence="7">NAD(P)/FAD-dependent oxidoreductase</fullName>
    </submittedName>
</protein>
<reference evidence="7 8" key="2">
    <citation type="submission" date="2018-06" db="EMBL/GenBank/DDBJ databases">
        <title>Metagenomic assembly of (sub)arctic Cyanobacteria and their associated microbiome from non-axenic cultures.</title>
        <authorList>
            <person name="Baurain D."/>
        </authorList>
    </citation>
    <scope>NUCLEOTIDE SEQUENCE [LARGE SCALE GENOMIC DNA]</scope>
    <source>
        <strain evidence="7">ULC041bin1</strain>
    </source>
</reference>